<dbReference type="InterPro" id="IPR045584">
    <property type="entry name" value="Pilin-like"/>
</dbReference>
<reference evidence="2 3" key="1">
    <citation type="submission" date="2018-06" db="EMBL/GenBank/DDBJ databases">
        <title>Nitrincola tibetense sp. nov., isolated from Lake XuguoCo on Tibetan Plateau.</title>
        <authorList>
            <person name="Xing P."/>
        </authorList>
    </citation>
    <scope>NUCLEOTIDE SEQUENCE [LARGE SCALE GENOMIC DNA]</scope>
    <source>
        <strain evidence="3">xg18</strain>
    </source>
</reference>
<sequence length="225" mass="25650">MCPGHHCSAIVLCNFTVLYWLDGSSRMHQPWRRSKAGFTLLEVLVSLVLLSLIMSVSLSALFTLNQSSKRINQTSSSLDEMRLVSAFIREKLTLAHFPRGNASFFQSSLPLAGESDSLVLLSVMRAHQDQGGLHVMRFRMTQDEGLVFEWLPYVPQRVEVDWVYANSLSLLPEIDGFQIFYEDEDGQVSSQWRHLEKLPTYITVLIEQSKRDWPAIRVRVLGAYG</sequence>
<evidence type="ECO:0008006" key="4">
    <source>
        <dbReference type="Google" id="ProtNLM"/>
    </source>
</evidence>
<evidence type="ECO:0000313" key="3">
    <source>
        <dbReference type="Proteomes" id="UP000250744"/>
    </source>
</evidence>
<dbReference type="Pfam" id="PF07963">
    <property type="entry name" value="N_methyl"/>
    <property type="match status" value="1"/>
</dbReference>
<dbReference type="SUPFAM" id="SSF54523">
    <property type="entry name" value="Pili subunits"/>
    <property type="match status" value="1"/>
</dbReference>
<dbReference type="NCBIfam" id="TIGR02532">
    <property type="entry name" value="IV_pilin_GFxxxE"/>
    <property type="match status" value="1"/>
</dbReference>
<keyword evidence="1" id="KW-1133">Transmembrane helix</keyword>
<name>A0A364NQ63_9GAMM</name>
<dbReference type="InterPro" id="IPR012902">
    <property type="entry name" value="N_methyl_site"/>
</dbReference>
<keyword evidence="1" id="KW-0472">Membrane</keyword>
<keyword evidence="1" id="KW-0812">Transmembrane</keyword>
<dbReference type="AlphaFoldDB" id="A0A364NQ63"/>
<accession>A0A364NQ63</accession>
<dbReference type="EMBL" id="QKRX01000002">
    <property type="protein sequence ID" value="RAU19221.1"/>
    <property type="molecule type" value="Genomic_DNA"/>
</dbReference>
<dbReference type="Proteomes" id="UP000250744">
    <property type="component" value="Unassembled WGS sequence"/>
</dbReference>
<evidence type="ECO:0000313" key="2">
    <source>
        <dbReference type="EMBL" id="RAU19221.1"/>
    </source>
</evidence>
<dbReference type="PROSITE" id="PS00409">
    <property type="entry name" value="PROKAR_NTER_METHYL"/>
    <property type="match status" value="1"/>
</dbReference>
<protein>
    <recommendedName>
        <fullName evidence="4">Type II secretion system protein J</fullName>
    </recommendedName>
</protein>
<feature type="transmembrane region" description="Helical" evidence="1">
    <location>
        <begin position="36"/>
        <end position="62"/>
    </location>
</feature>
<organism evidence="2 3">
    <name type="scientific">Nitrincola tibetensis</name>
    <dbReference type="NCBI Taxonomy" id="2219697"/>
    <lineage>
        <taxon>Bacteria</taxon>
        <taxon>Pseudomonadati</taxon>
        <taxon>Pseudomonadota</taxon>
        <taxon>Gammaproteobacteria</taxon>
        <taxon>Oceanospirillales</taxon>
        <taxon>Oceanospirillaceae</taxon>
        <taxon>Nitrincola</taxon>
    </lineage>
</organism>
<gene>
    <name evidence="2" type="ORF">DN062_02840</name>
</gene>
<dbReference type="OrthoDB" id="5801210at2"/>
<proteinExistence type="predicted"/>
<keyword evidence="3" id="KW-1185">Reference proteome</keyword>
<evidence type="ECO:0000256" key="1">
    <source>
        <dbReference type="SAM" id="Phobius"/>
    </source>
</evidence>
<comment type="caution">
    <text evidence="2">The sequence shown here is derived from an EMBL/GenBank/DDBJ whole genome shotgun (WGS) entry which is preliminary data.</text>
</comment>